<sequence>MLRTKQLQKFIPKKWRPLIKKIYVKWHNPLSQKEYNELPALKCTIAYNKYGGYCVPESSQHRPAAQKILFRDVYEPKTIEYLIANCGNGDIVHAGTYFGDFLPALAKNAAQGATIWAFEPNIENYECANVTVLINRLHNVVLHNAGLGCEDKNSYVVTSSPSGKALGGLSKIVDNDSPGQKQTVQLMTIDNIISTERNVSVIQLDVEGYEEYALKGGIATIRRCLPIIIVETSPTSELITGEWFRTNILGLGYKQQQKIHGNIVFIPATKR</sequence>
<dbReference type="Gene3D" id="3.40.50.150">
    <property type="entry name" value="Vaccinia Virus protein VP39"/>
    <property type="match status" value="1"/>
</dbReference>
<evidence type="ECO:0000259" key="1">
    <source>
        <dbReference type="Pfam" id="PF05050"/>
    </source>
</evidence>
<name>A0A5S9IMI2_UABAM</name>
<dbReference type="PANTHER" id="PTHR34203:SF15">
    <property type="entry name" value="SLL1173 PROTEIN"/>
    <property type="match status" value="1"/>
</dbReference>
<protein>
    <recommendedName>
        <fullName evidence="1">Methyltransferase FkbM domain-containing protein</fullName>
    </recommendedName>
</protein>
<dbReference type="InterPro" id="IPR052514">
    <property type="entry name" value="SAM-dependent_MTase"/>
</dbReference>
<evidence type="ECO:0000313" key="2">
    <source>
        <dbReference type="EMBL" id="BBM83780.1"/>
    </source>
</evidence>
<dbReference type="PANTHER" id="PTHR34203">
    <property type="entry name" value="METHYLTRANSFERASE, FKBM FAMILY PROTEIN"/>
    <property type="match status" value="1"/>
</dbReference>
<dbReference type="Pfam" id="PF05050">
    <property type="entry name" value="Methyltransf_21"/>
    <property type="match status" value="1"/>
</dbReference>
<accession>A0A5S9IMI2</accession>
<dbReference type="InterPro" id="IPR029063">
    <property type="entry name" value="SAM-dependent_MTases_sf"/>
</dbReference>
<dbReference type="OrthoDB" id="261740at2"/>
<gene>
    <name evidence="2" type="ORF">UABAM_02135</name>
</gene>
<dbReference type="Proteomes" id="UP000326354">
    <property type="component" value="Chromosome"/>
</dbReference>
<dbReference type="KEGG" id="uam:UABAM_02135"/>
<proteinExistence type="predicted"/>
<feature type="domain" description="Methyltransferase FkbM" evidence="1">
    <location>
        <begin position="94"/>
        <end position="235"/>
    </location>
</feature>
<reference evidence="2 3" key="1">
    <citation type="submission" date="2019-08" db="EMBL/GenBank/DDBJ databases">
        <title>Complete genome sequence of Candidatus Uab amorphum.</title>
        <authorList>
            <person name="Shiratori T."/>
            <person name="Suzuki S."/>
            <person name="Kakizawa Y."/>
            <person name="Ishida K."/>
        </authorList>
    </citation>
    <scope>NUCLEOTIDE SEQUENCE [LARGE SCALE GENOMIC DNA]</scope>
    <source>
        <strain evidence="2 3">SRT547</strain>
    </source>
</reference>
<dbReference type="NCBIfam" id="TIGR01444">
    <property type="entry name" value="fkbM_fam"/>
    <property type="match status" value="1"/>
</dbReference>
<organism evidence="2 3">
    <name type="scientific">Uabimicrobium amorphum</name>
    <dbReference type="NCBI Taxonomy" id="2596890"/>
    <lineage>
        <taxon>Bacteria</taxon>
        <taxon>Pseudomonadati</taxon>
        <taxon>Planctomycetota</taxon>
        <taxon>Candidatus Uabimicrobiia</taxon>
        <taxon>Candidatus Uabimicrobiales</taxon>
        <taxon>Candidatus Uabimicrobiaceae</taxon>
        <taxon>Candidatus Uabimicrobium</taxon>
    </lineage>
</organism>
<dbReference type="AlphaFoldDB" id="A0A5S9IMI2"/>
<dbReference type="InterPro" id="IPR006342">
    <property type="entry name" value="FkbM_mtfrase"/>
</dbReference>
<dbReference type="RefSeq" id="WP_151967964.1">
    <property type="nucleotide sequence ID" value="NZ_AP019860.1"/>
</dbReference>
<dbReference type="SUPFAM" id="SSF53335">
    <property type="entry name" value="S-adenosyl-L-methionine-dependent methyltransferases"/>
    <property type="match status" value="1"/>
</dbReference>
<evidence type="ECO:0000313" key="3">
    <source>
        <dbReference type="Proteomes" id="UP000326354"/>
    </source>
</evidence>
<dbReference type="EMBL" id="AP019860">
    <property type="protein sequence ID" value="BBM83780.1"/>
    <property type="molecule type" value="Genomic_DNA"/>
</dbReference>
<keyword evidence="3" id="KW-1185">Reference proteome</keyword>